<evidence type="ECO:0000256" key="2">
    <source>
        <dbReference type="ARBA" id="ARBA00009967"/>
    </source>
</evidence>
<proteinExistence type="inferred from homology"/>
<evidence type="ECO:0000259" key="9">
    <source>
        <dbReference type="Pfam" id="PF07156"/>
    </source>
</evidence>
<keyword evidence="4 8" id="KW-0732">Signal</keyword>
<comment type="cofactor">
    <cofactor evidence="1">
        <name>FAD</name>
        <dbReference type="ChEBI" id="CHEBI:57692"/>
    </cofactor>
</comment>
<dbReference type="InterPro" id="IPR017046">
    <property type="entry name" value="Prenylcysteine_Oxase1"/>
</dbReference>
<dbReference type="PANTHER" id="PTHR15944">
    <property type="entry name" value="FARNESYLCYSTEINE LYASE"/>
    <property type="match status" value="1"/>
</dbReference>
<accession>A0A9P6B2V6</accession>
<evidence type="ECO:0000256" key="4">
    <source>
        <dbReference type="ARBA" id="ARBA00022729"/>
    </source>
</evidence>
<evidence type="ECO:0000256" key="8">
    <source>
        <dbReference type="SAM" id="SignalP"/>
    </source>
</evidence>
<dbReference type="PIRSF" id="PIRSF036292">
    <property type="entry name" value="Prenylcysteine_oxidase"/>
    <property type="match status" value="1"/>
</dbReference>
<evidence type="ECO:0000256" key="3">
    <source>
        <dbReference type="ARBA" id="ARBA00022630"/>
    </source>
</evidence>
<keyword evidence="3" id="KW-0285">Flavoprotein</keyword>
<dbReference type="InterPro" id="IPR010795">
    <property type="entry name" value="Prenylcys_lyase"/>
</dbReference>
<evidence type="ECO:0000256" key="7">
    <source>
        <dbReference type="ARBA" id="ARBA00023180"/>
    </source>
</evidence>
<organism evidence="10 11">
    <name type="scientific">Hydnum rufescens UP504</name>
    <dbReference type="NCBI Taxonomy" id="1448309"/>
    <lineage>
        <taxon>Eukaryota</taxon>
        <taxon>Fungi</taxon>
        <taxon>Dikarya</taxon>
        <taxon>Basidiomycota</taxon>
        <taxon>Agaricomycotina</taxon>
        <taxon>Agaricomycetes</taxon>
        <taxon>Cantharellales</taxon>
        <taxon>Hydnaceae</taxon>
        <taxon>Hydnum</taxon>
    </lineage>
</organism>
<keyword evidence="5" id="KW-0274">FAD</keyword>
<reference evidence="10" key="1">
    <citation type="journal article" date="2020" name="Nat. Commun.">
        <title>Large-scale genome sequencing of mycorrhizal fungi provides insights into the early evolution of symbiotic traits.</title>
        <authorList>
            <person name="Miyauchi S."/>
            <person name="Kiss E."/>
            <person name="Kuo A."/>
            <person name="Drula E."/>
            <person name="Kohler A."/>
            <person name="Sanchez-Garcia M."/>
            <person name="Morin E."/>
            <person name="Andreopoulos B."/>
            <person name="Barry K.W."/>
            <person name="Bonito G."/>
            <person name="Buee M."/>
            <person name="Carver A."/>
            <person name="Chen C."/>
            <person name="Cichocki N."/>
            <person name="Clum A."/>
            <person name="Culley D."/>
            <person name="Crous P.W."/>
            <person name="Fauchery L."/>
            <person name="Girlanda M."/>
            <person name="Hayes R.D."/>
            <person name="Keri Z."/>
            <person name="LaButti K."/>
            <person name="Lipzen A."/>
            <person name="Lombard V."/>
            <person name="Magnuson J."/>
            <person name="Maillard F."/>
            <person name="Murat C."/>
            <person name="Nolan M."/>
            <person name="Ohm R.A."/>
            <person name="Pangilinan J."/>
            <person name="Pereira M.F."/>
            <person name="Perotto S."/>
            <person name="Peter M."/>
            <person name="Pfister S."/>
            <person name="Riley R."/>
            <person name="Sitrit Y."/>
            <person name="Stielow J.B."/>
            <person name="Szollosi G."/>
            <person name="Zifcakova L."/>
            <person name="Stursova M."/>
            <person name="Spatafora J.W."/>
            <person name="Tedersoo L."/>
            <person name="Vaario L.M."/>
            <person name="Yamada A."/>
            <person name="Yan M."/>
            <person name="Wang P."/>
            <person name="Xu J."/>
            <person name="Bruns T."/>
            <person name="Baldrian P."/>
            <person name="Vilgalys R."/>
            <person name="Dunand C."/>
            <person name="Henrissat B."/>
            <person name="Grigoriev I.V."/>
            <person name="Hibbett D."/>
            <person name="Nagy L.G."/>
            <person name="Martin F.M."/>
        </authorList>
    </citation>
    <scope>NUCLEOTIDE SEQUENCE</scope>
    <source>
        <strain evidence="10">UP504</strain>
    </source>
</reference>
<dbReference type="SUPFAM" id="SSF51905">
    <property type="entry name" value="FAD/NAD(P)-binding domain"/>
    <property type="match status" value="1"/>
</dbReference>
<dbReference type="InterPro" id="IPR036188">
    <property type="entry name" value="FAD/NAD-bd_sf"/>
</dbReference>
<gene>
    <name evidence="10" type="ORF">BS47DRAFT_1327376</name>
</gene>
<dbReference type="GO" id="GO:0030328">
    <property type="term" value="P:prenylcysteine catabolic process"/>
    <property type="evidence" value="ECO:0007669"/>
    <property type="project" value="InterPro"/>
</dbReference>
<feature type="chain" id="PRO_5040223080" description="Prenylcysteine lyase domain-containing protein" evidence="8">
    <location>
        <begin position="19"/>
        <end position="542"/>
    </location>
</feature>
<dbReference type="GO" id="GO:0001735">
    <property type="term" value="F:prenylcysteine oxidase activity"/>
    <property type="evidence" value="ECO:0007669"/>
    <property type="project" value="InterPro"/>
</dbReference>
<protein>
    <recommendedName>
        <fullName evidence="9">Prenylcysteine lyase domain-containing protein</fullName>
    </recommendedName>
</protein>
<evidence type="ECO:0000256" key="5">
    <source>
        <dbReference type="ARBA" id="ARBA00022827"/>
    </source>
</evidence>
<comment type="similarity">
    <text evidence="2">Belongs to the prenylcysteine oxidase family.</text>
</comment>
<keyword evidence="11" id="KW-1185">Reference proteome</keyword>
<dbReference type="OrthoDB" id="437369at2759"/>
<feature type="domain" description="Prenylcysteine lyase" evidence="9">
    <location>
        <begin position="161"/>
        <end position="501"/>
    </location>
</feature>
<evidence type="ECO:0000313" key="11">
    <source>
        <dbReference type="Proteomes" id="UP000886523"/>
    </source>
</evidence>
<evidence type="ECO:0000256" key="6">
    <source>
        <dbReference type="ARBA" id="ARBA00023002"/>
    </source>
</evidence>
<name>A0A9P6B2V6_9AGAM</name>
<keyword evidence="7" id="KW-0325">Glycoprotein</keyword>
<evidence type="ECO:0000313" key="10">
    <source>
        <dbReference type="EMBL" id="KAF9516479.1"/>
    </source>
</evidence>
<evidence type="ECO:0000256" key="1">
    <source>
        <dbReference type="ARBA" id="ARBA00001974"/>
    </source>
</evidence>
<feature type="signal peptide" evidence="8">
    <location>
        <begin position="1"/>
        <end position="18"/>
    </location>
</feature>
<dbReference type="Proteomes" id="UP000886523">
    <property type="component" value="Unassembled WGS sequence"/>
</dbReference>
<dbReference type="Gene3D" id="3.50.50.60">
    <property type="entry name" value="FAD/NAD(P)-binding domain"/>
    <property type="match status" value="1"/>
</dbReference>
<dbReference type="Pfam" id="PF07156">
    <property type="entry name" value="Prenylcys_lyase"/>
    <property type="match status" value="1"/>
</dbReference>
<comment type="caution">
    <text evidence="10">The sequence shown here is derived from an EMBL/GenBank/DDBJ whole genome shotgun (WGS) entry which is preliminary data.</text>
</comment>
<dbReference type="EMBL" id="MU128939">
    <property type="protein sequence ID" value="KAF9516479.1"/>
    <property type="molecule type" value="Genomic_DNA"/>
</dbReference>
<keyword evidence="6" id="KW-0560">Oxidoreductase</keyword>
<dbReference type="AlphaFoldDB" id="A0A9P6B2V6"/>
<dbReference type="GO" id="GO:0030327">
    <property type="term" value="P:prenylated protein catabolic process"/>
    <property type="evidence" value="ECO:0007669"/>
    <property type="project" value="TreeGrafter"/>
</dbReference>
<dbReference type="PANTHER" id="PTHR15944:SF0">
    <property type="entry name" value="PRENYLCYSTEINE LYASE DOMAIN-CONTAINING PROTEIN"/>
    <property type="match status" value="1"/>
</dbReference>
<dbReference type="Pfam" id="PF13450">
    <property type="entry name" value="NAD_binding_8"/>
    <property type="match status" value="1"/>
</dbReference>
<sequence length="542" mass="58885">MASRKMLALSLMLSLAAAWEFPFRVSFPSANTSGQKVLDVGESGRKPLRIAIIGAGAGGSSAAFWISKARERHGVNVHIDVYEKENYIGGRSTTVYPYQNASLPPAELGASIFVDANRNMARAVKEFNLSLVDFGNDDGDLGIWDGTQFVLSTSGGGWFGWLDSLKVMWRYGYTSCTRAPKLVAKMIDEFIGIYTPNISHWSTIEEIGIKLGFDNLTSQTGESFMLSQGISELYIHELVEAVTRVNYGQNSDELHALMGLAAMAAEGAHSVAGGNFQVFEHFLSASGASVHLNTTVAGLRKTTSSSTTQWFVSTSPPPEGNPIPPYDHIVLATPFQSSLITLLGSPATFDPPVEYIHLHVTLVATKAARPNPAYFGLKAGSTLPSMILTTYDGVRGDPAAPEPEFNSLSYHGLIRPKDHPDGPEWVVKIFSKDVVKDDWLEKVFGNGNVGWVYRKEWDSYPKGVPTTAFPPISPDTGLWYVNSFEPFISTMETETVSARNIINSLFEAQYGAGLCGPNKEVESDEGGWGGVGADGKIWGWEC</sequence>